<organism evidence="1 2">
    <name type="scientific">Streptomyces smaragdinus</name>
    <dbReference type="NCBI Taxonomy" id="2585196"/>
    <lineage>
        <taxon>Bacteria</taxon>
        <taxon>Bacillati</taxon>
        <taxon>Actinomycetota</taxon>
        <taxon>Actinomycetes</taxon>
        <taxon>Kitasatosporales</taxon>
        <taxon>Streptomycetaceae</taxon>
        <taxon>Streptomyces</taxon>
    </lineage>
</organism>
<proteinExistence type="predicted"/>
<dbReference type="EMBL" id="WEGJ01000003">
    <property type="protein sequence ID" value="MQY11226.1"/>
    <property type="molecule type" value="Genomic_DNA"/>
</dbReference>
<protein>
    <submittedName>
        <fullName evidence="1">Uncharacterized protein</fullName>
    </submittedName>
</protein>
<accession>A0A7K0CCY1</accession>
<evidence type="ECO:0000313" key="2">
    <source>
        <dbReference type="Proteomes" id="UP000466345"/>
    </source>
</evidence>
<sequence length="145" mass="15489">MTNQLPPCGGHPWRPAWIPEAGHRLRLAGVYFDVVRVDGVLGALVLDALVREARGPAGGVVYDCAARRFTFLAGVRSAGGRRWPPGSRAFAGGRGRAEYVGIPALRGRTWPLAWCSVPVPEAPLVDADLLHGLLCRTTGWQPDGG</sequence>
<evidence type="ECO:0000313" key="1">
    <source>
        <dbReference type="EMBL" id="MQY11226.1"/>
    </source>
</evidence>
<reference evidence="1 2" key="1">
    <citation type="submission" date="2019-10" db="EMBL/GenBank/DDBJ databases">
        <title>Streptomyces smaragdinus sp. nov. and Streptomyces fabii sp. nov., isolated from the gut of fungus growing-termite Macrotermes natalensis.</title>
        <authorList>
            <person name="Schwitalla J."/>
            <person name="Benndorf R."/>
            <person name="Martin K."/>
            <person name="De Beer W."/>
            <person name="Kaster A.-K."/>
            <person name="Vollmers J."/>
            <person name="Poulsen M."/>
            <person name="Beemelmanns C."/>
        </authorList>
    </citation>
    <scope>NUCLEOTIDE SEQUENCE [LARGE SCALE GENOMIC DNA]</scope>
    <source>
        <strain evidence="1 2">RB5</strain>
    </source>
</reference>
<dbReference type="AlphaFoldDB" id="A0A7K0CCY1"/>
<gene>
    <name evidence="1" type="ORF">SRB5_13410</name>
</gene>
<dbReference type="RefSeq" id="WP_153450525.1">
    <property type="nucleotide sequence ID" value="NZ_WEGJ01000003.1"/>
</dbReference>
<comment type="caution">
    <text evidence="1">The sequence shown here is derived from an EMBL/GenBank/DDBJ whole genome shotgun (WGS) entry which is preliminary data.</text>
</comment>
<keyword evidence="2" id="KW-1185">Reference proteome</keyword>
<dbReference type="Proteomes" id="UP000466345">
    <property type="component" value="Unassembled WGS sequence"/>
</dbReference>
<dbReference type="OrthoDB" id="4279612at2"/>
<name>A0A7K0CCY1_9ACTN</name>